<dbReference type="InterPro" id="IPR005021">
    <property type="entry name" value="Terminase_largesu-like"/>
</dbReference>
<organism evidence="3 4">
    <name type="scientific">Faecalicatena contorta</name>
    <dbReference type="NCBI Taxonomy" id="39482"/>
    <lineage>
        <taxon>Bacteria</taxon>
        <taxon>Bacillati</taxon>
        <taxon>Bacillota</taxon>
        <taxon>Clostridia</taxon>
        <taxon>Lachnospirales</taxon>
        <taxon>Lachnospiraceae</taxon>
        <taxon>Faecalicatena</taxon>
    </lineage>
</organism>
<dbReference type="InterPro" id="IPR027417">
    <property type="entry name" value="P-loop_NTPase"/>
</dbReference>
<accession>A0A174CJU0</accession>
<dbReference type="GO" id="GO:0004519">
    <property type="term" value="F:endonuclease activity"/>
    <property type="evidence" value="ECO:0007669"/>
    <property type="project" value="InterPro"/>
</dbReference>
<dbReference type="PANTHER" id="PTHR41287">
    <property type="match status" value="1"/>
</dbReference>
<dbReference type="Pfam" id="PF03354">
    <property type="entry name" value="TerL_ATPase"/>
    <property type="match status" value="1"/>
</dbReference>
<evidence type="ECO:0000259" key="2">
    <source>
        <dbReference type="Pfam" id="PF20441"/>
    </source>
</evidence>
<dbReference type="Gene3D" id="3.40.50.300">
    <property type="entry name" value="P-loop containing nucleotide triphosphate hydrolases"/>
    <property type="match status" value="1"/>
</dbReference>
<dbReference type="InterPro" id="IPR046461">
    <property type="entry name" value="TerL_ATPase"/>
</dbReference>
<evidence type="ECO:0000313" key="3">
    <source>
        <dbReference type="EMBL" id="CUO13354.1"/>
    </source>
</evidence>
<dbReference type="AlphaFoldDB" id="A0A174CJU0"/>
<evidence type="ECO:0000313" key="4">
    <source>
        <dbReference type="Proteomes" id="UP000095544"/>
    </source>
</evidence>
<dbReference type="STRING" id="39482.ERS852491_01384"/>
<dbReference type="PANTHER" id="PTHR41287:SF1">
    <property type="entry name" value="PROTEIN YMFN"/>
    <property type="match status" value="1"/>
</dbReference>
<protein>
    <submittedName>
        <fullName evidence="3">Phage terminase-like protein, large subunit</fullName>
    </submittedName>
</protein>
<dbReference type="OrthoDB" id="9760250at2"/>
<feature type="domain" description="Terminase large subunit-like endonuclease" evidence="2">
    <location>
        <begin position="277"/>
        <end position="577"/>
    </location>
</feature>
<proteinExistence type="predicted"/>
<sequence>MTILNQLIEYAGLCLNDTRLTENEDYISCQKHKQACRRFLDDIKKSEARNVQEISFPYIWDEEEAQKIVDWFSLLKHSKGDLAGQSIILTPWQRFCLCQIYGWRHEETGRKRFKQSFIEVGRKNAKSQMEAGVALYEISTQSTKNGEVYEYYTAGTKRDQSKIIFNECQLMLHGSSLRSKFKLTRDRIEHIKTGSFIKALCKEDGQKGDGTNPAGLILDEYHQHQTTEFYDLGLGANTKESLLMIITTAGVDLTYPCYVQEYAYCSRILDPDVDVWNESYFVDILELDPNDYENQDNIADERLWWKANPIRMSYENGRSKIREAFEIAKEIPEKMTAFLTKMLNVWVQAQENGYMDMAKWKKCQVNGIPINTRGMSVYVGFDMSAKIDLTSVAFIIPFQSGEYDSTGKEVIKYIVYSHSFIPNREKMAERKRKDKVDYDAWERMGFLTVTNTPIVDQNAVMQYVMNTCRENGWEIECLCFDPANAAKLMLDLSNEGYIVEEVFQSHKSLNESTQGFREQAYCRNIVYTYNPLLNYAMSNAVIRQNQGLIKIDKDATTKRIDPVDAVLCAFKLAIYHEFTSSFLDEIDKFIESDW</sequence>
<dbReference type="InterPro" id="IPR046462">
    <property type="entry name" value="TerL_nuclease"/>
</dbReference>
<dbReference type="Proteomes" id="UP000095544">
    <property type="component" value="Unassembled WGS sequence"/>
</dbReference>
<dbReference type="Pfam" id="PF20441">
    <property type="entry name" value="TerL_nuclease"/>
    <property type="match status" value="1"/>
</dbReference>
<dbReference type="RefSeq" id="WP_055152186.1">
    <property type="nucleotide sequence ID" value="NZ_CYZU01000009.1"/>
</dbReference>
<feature type="domain" description="Terminase large subunit-like ATPase" evidence="1">
    <location>
        <begin position="91"/>
        <end position="265"/>
    </location>
</feature>
<name>A0A174CJU0_9FIRM</name>
<reference evidence="3 4" key="1">
    <citation type="submission" date="2015-09" db="EMBL/GenBank/DDBJ databases">
        <authorList>
            <consortium name="Pathogen Informatics"/>
        </authorList>
    </citation>
    <scope>NUCLEOTIDE SEQUENCE [LARGE SCALE GENOMIC DNA]</scope>
    <source>
        <strain evidence="3 4">2789STDY5834876</strain>
    </source>
</reference>
<gene>
    <name evidence="3" type="ORF">ERS852491_01384</name>
</gene>
<dbReference type="EMBL" id="CYZU01000009">
    <property type="protein sequence ID" value="CUO13354.1"/>
    <property type="molecule type" value="Genomic_DNA"/>
</dbReference>
<evidence type="ECO:0000259" key="1">
    <source>
        <dbReference type="Pfam" id="PF03354"/>
    </source>
</evidence>